<dbReference type="Proteomes" id="UP001597036">
    <property type="component" value="Unassembled WGS sequence"/>
</dbReference>
<keyword evidence="1" id="KW-1133">Transmembrane helix</keyword>
<keyword evidence="1" id="KW-0472">Membrane</keyword>
<reference evidence="3" key="1">
    <citation type="journal article" date="2019" name="Int. J. Syst. Evol. Microbiol.">
        <title>The Global Catalogue of Microorganisms (GCM) 10K type strain sequencing project: providing services to taxonomists for standard genome sequencing and annotation.</title>
        <authorList>
            <consortium name="The Broad Institute Genomics Platform"/>
            <consortium name="The Broad Institute Genome Sequencing Center for Infectious Disease"/>
            <person name="Wu L."/>
            <person name="Ma J."/>
        </authorList>
    </citation>
    <scope>NUCLEOTIDE SEQUENCE [LARGE SCALE GENOMIC DNA]</scope>
    <source>
        <strain evidence="3">CCM 8604</strain>
    </source>
</reference>
<dbReference type="EMBL" id="JBHTHQ010000013">
    <property type="protein sequence ID" value="MFD0704657.1"/>
    <property type="molecule type" value="Genomic_DNA"/>
</dbReference>
<comment type="caution">
    <text evidence="2">The sequence shown here is derived from an EMBL/GenBank/DDBJ whole genome shotgun (WGS) entry which is preliminary data.</text>
</comment>
<feature type="transmembrane region" description="Helical" evidence="1">
    <location>
        <begin position="109"/>
        <end position="131"/>
    </location>
</feature>
<gene>
    <name evidence="2" type="ORF">ACFQY8_02690</name>
</gene>
<sequence>MSKNIQEVQNFTFGPRPERESKHAMWVASLVAWFGVIVTNIGNVTDIYPRESGGWPGLYGKSVHGWAGAPQRFIEGISYFTMISNIMVAVVFMMIALSPRKTKWRSAMLDTTMMMITVTSIVFLTAILPFLHLSGLALLTSPWQHVVTPLTAWIVWALWGPRDFFNGAQGLGEVCLCLLRTAIIPAAWSVWMLIYGAFTHLYPYGFVNVNSIGYRGVAVSLVVVLLFGFALELVFWAIDNQIMKRMR</sequence>
<dbReference type="InterPro" id="IPR049713">
    <property type="entry name" value="Pr6Pr-like"/>
</dbReference>
<evidence type="ECO:0000256" key="1">
    <source>
        <dbReference type="SAM" id="Phobius"/>
    </source>
</evidence>
<feature type="transmembrane region" description="Helical" evidence="1">
    <location>
        <begin position="171"/>
        <end position="198"/>
    </location>
</feature>
<feature type="transmembrane region" description="Helical" evidence="1">
    <location>
        <begin position="143"/>
        <end position="159"/>
    </location>
</feature>
<feature type="transmembrane region" description="Helical" evidence="1">
    <location>
        <begin position="24"/>
        <end position="42"/>
    </location>
</feature>
<feature type="transmembrane region" description="Helical" evidence="1">
    <location>
        <begin position="218"/>
        <end position="238"/>
    </location>
</feature>
<feature type="transmembrane region" description="Helical" evidence="1">
    <location>
        <begin position="77"/>
        <end position="97"/>
    </location>
</feature>
<proteinExistence type="predicted"/>
<organism evidence="2 3">
    <name type="scientific">Alloscardovia venturai</name>
    <dbReference type="NCBI Taxonomy" id="1769421"/>
    <lineage>
        <taxon>Bacteria</taxon>
        <taxon>Bacillati</taxon>
        <taxon>Actinomycetota</taxon>
        <taxon>Actinomycetes</taxon>
        <taxon>Bifidobacteriales</taxon>
        <taxon>Bifidobacteriaceae</taxon>
        <taxon>Alloscardovia</taxon>
    </lineage>
</organism>
<keyword evidence="3" id="KW-1185">Reference proteome</keyword>
<name>A0ABW2Y997_9BIFI</name>
<evidence type="ECO:0000313" key="2">
    <source>
        <dbReference type="EMBL" id="MFD0704657.1"/>
    </source>
</evidence>
<evidence type="ECO:0000313" key="3">
    <source>
        <dbReference type="Proteomes" id="UP001597036"/>
    </source>
</evidence>
<protein>
    <submittedName>
        <fullName evidence="2">Pr6Pr family membrane protein</fullName>
    </submittedName>
</protein>
<keyword evidence="1" id="KW-0812">Transmembrane</keyword>
<dbReference type="RefSeq" id="WP_377938358.1">
    <property type="nucleotide sequence ID" value="NZ_JBHTHQ010000013.1"/>
</dbReference>
<dbReference type="NCBIfam" id="NF038065">
    <property type="entry name" value="Pr6Pr"/>
    <property type="match status" value="1"/>
</dbReference>
<accession>A0ABW2Y997</accession>